<evidence type="ECO:0000256" key="5">
    <source>
        <dbReference type="PROSITE-ProRule" id="PRU00339"/>
    </source>
</evidence>
<dbReference type="Pfam" id="PF23892">
    <property type="entry name" value="Ig_CycH"/>
    <property type="match status" value="1"/>
</dbReference>
<keyword evidence="4 5" id="KW-0802">TPR repeat</keyword>
<dbReference type="Proteomes" id="UP001575181">
    <property type="component" value="Unassembled WGS sequence"/>
</dbReference>
<evidence type="ECO:0000313" key="9">
    <source>
        <dbReference type="EMBL" id="MFA9460122.1"/>
    </source>
</evidence>
<dbReference type="PROSITE" id="PS50005">
    <property type="entry name" value="TPR"/>
    <property type="match status" value="1"/>
</dbReference>
<feature type="domain" description="Cytochrome c-type biogenesis protein H TPR" evidence="8">
    <location>
        <begin position="150"/>
        <end position="268"/>
    </location>
</feature>
<keyword evidence="3" id="KW-0201">Cytochrome c-type biogenesis</keyword>
<dbReference type="InterPro" id="IPR056412">
    <property type="entry name" value="Ig_CycH"/>
</dbReference>
<keyword evidence="2" id="KW-0677">Repeat</keyword>
<gene>
    <name evidence="9" type="primary">ccmI</name>
    <name evidence="9" type="ORF">ACERLL_04720</name>
</gene>
<evidence type="ECO:0000256" key="1">
    <source>
        <dbReference type="ARBA" id="ARBA00004196"/>
    </source>
</evidence>
<accession>A0ABV4TS72</accession>
<dbReference type="InterPro" id="IPR011990">
    <property type="entry name" value="TPR-like_helical_dom_sf"/>
</dbReference>
<evidence type="ECO:0000313" key="10">
    <source>
        <dbReference type="Proteomes" id="UP001575181"/>
    </source>
</evidence>
<evidence type="ECO:0000259" key="8">
    <source>
        <dbReference type="Pfam" id="PF23914"/>
    </source>
</evidence>
<feature type="transmembrane region" description="Helical" evidence="6">
    <location>
        <begin position="99"/>
        <end position="117"/>
    </location>
</feature>
<sequence>MTLFWIITAAMILAAVWFIAPALLGRTREGDTSYAEANLSVYRDRLAELAAERDRGTLSEEEYEQGRRELENEIVRDVPGEEAGAERSGAASASGRRTLSGLMLLLPVLAVTLYFAVGRPGLIGESPATRLSQSEIQKYSRMAPEQRISQLRAHLSEHPKTAEAWVLLGQTYRAQEQFGDAVEAYGEARKLLGEEPQLLVQYAEAIALANGRRITERASALVNKALAKDPDNSLGLWLAGSAAMSRGDGEAAAKHWRKLAAQMPPDSDAIGMLKGYIAQAEGVSQESVTIDRPEQTAAAGPSMRVRVDLAAELKETADPGDTVFIFARAAQGPPMPVAVVRKQVQDLPVEVSLNDSQAMMPSRKLSSMDRVVVGARVSKNGQPTAQPGDLEGMTNPLKVKDGRQLSVTIDRRVE</sequence>
<evidence type="ECO:0000256" key="3">
    <source>
        <dbReference type="ARBA" id="ARBA00022748"/>
    </source>
</evidence>
<dbReference type="PANTHER" id="PTHR47870:SF4">
    <property type="entry name" value="CYTOCHROME C-TYPE BIOGENESIS PROTEIN CYCH"/>
    <property type="match status" value="1"/>
</dbReference>
<dbReference type="InterPro" id="IPR017560">
    <property type="entry name" value="Cyt_c_biogenesis_CcmI"/>
</dbReference>
<organism evidence="9 10">
    <name type="scientific">Thiohalorhabdus methylotrophus</name>
    <dbReference type="NCBI Taxonomy" id="3242694"/>
    <lineage>
        <taxon>Bacteria</taxon>
        <taxon>Pseudomonadati</taxon>
        <taxon>Pseudomonadota</taxon>
        <taxon>Gammaproteobacteria</taxon>
        <taxon>Thiohalorhabdales</taxon>
        <taxon>Thiohalorhabdaceae</taxon>
        <taxon>Thiohalorhabdus</taxon>
    </lineage>
</organism>
<protein>
    <submittedName>
        <fullName evidence="9">C-type cytochrome biogenesis protein CcmI</fullName>
    </submittedName>
</protein>
<feature type="transmembrane region" description="Helical" evidence="6">
    <location>
        <begin position="6"/>
        <end position="24"/>
    </location>
</feature>
<evidence type="ECO:0000256" key="6">
    <source>
        <dbReference type="SAM" id="Phobius"/>
    </source>
</evidence>
<dbReference type="Pfam" id="PF23914">
    <property type="entry name" value="TPR_CcmH_CycH"/>
    <property type="match status" value="1"/>
</dbReference>
<feature type="repeat" description="TPR" evidence="5">
    <location>
        <begin position="162"/>
        <end position="195"/>
    </location>
</feature>
<proteinExistence type="predicted"/>
<comment type="caution">
    <text evidence="9">The sequence shown here is derived from an EMBL/GenBank/DDBJ whole genome shotgun (WGS) entry which is preliminary data.</text>
</comment>
<evidence type="ECO:0000256" key="2">
    <source>
        <dbReference type="ARBA" id="ARBA00022737"/>
    </source>
</evidence>
<dbReference type="InterPro" id="IPR056413">
    <property type="entry name" value="TPR_CcmH_CycH"/>
</dbReference>
<dbReference type="Gene3D" id="1.25.40.10">
    <property type="entry name" value="Tetratricopeptide repeat domain"/>
    <property type="match status" value="1"/>
</dbReference>
<dbReference type="InterPro" id="IPR051263">
    <property type="entry name" value="C-type_cytochrome_biogenesis"/>
</dbReference>
<evidence type="ECO:0000259" key="7">
    <source>
        <dbReference type="Pfam" id="PF23892"/>
    </source>
</evidence>
<dbReference type="NCBIfam" id="TIGR03142">
    <property type="entry name" value="cytochro_ccmI"/>
    <property type="match status" value="1"/>
</dbReference>
<dbReference type="InterPro" id="IPR019734">
    <property type="entry name" value="TPR_rpt"/>
</dbReference>
<keyword evidence="6" id="KW-0812">Transmembrane</keyword>
<evidence type="ECO:0000256" key="4">
    <source>
        <dbReference type="ARBA" id="ARBA00022803"/>
    </source>
</evidence>
<comment type="subcellular location">
    <subcellularLocation>
        <location evidence="1">Cell envelope</location>
    </subcellularLocation>
</comment>
<keyword evidence="6" id="KW-1133">Transmembrane helix</keyword>
<feature type="domain" description="Cytochrome c-type biogenesis protein H Ig-like" evidence="7">
    <location>
        <begin position="304"/>
        <end position="410"/>
    </location>
</feature>
<reference evidence="9 10" key="1">
    <citation type="submission" date="2024-08" db="EMBL/GenBank/DDBJ databases">
        <title>Whole-genome sequencing of halo(alkali)philic microorganisms from hypersaline lakes.</title>
        <authorList>
            <person name="Sorokin D.Y."/>
            <person name="Merkel A.Y."/>
            <person name="Messina E."/>
            <person name="Yakimov M."/>
        </authorList>
    </citation>
    <scope>NUCLEOTIDE SEQUENCE [LARGE SCALE GENOMIC DNA]</scope>
    <source>
        <strain evidence="9 10">Cl-TMA</strain>
    </source>
</reference>
<keyword evidence="10" id="KW-1185">Reference proteome</keyword>
<dbReference type="EMBL" id="JBGUAW010000003">
    <property type="protein sequence ID" value="MFA9460122.1"/>
    <property type="molecule type" value="Genomic_DNA"/>
</dbReference>
<name>A0ABV4TS72_9GAMM</name>
<dbReference type="RefSeq" id="WP_373654909.1">
    <property type="nucleotide sequence ID" value="NZ_JBGUAW010000003.1"/>
</dbReference>
<dbReference type="SUPFAM" id="SSF48452">
    <property type="entry name" value="TPR-like"/>
    <property type="match status" value="1"/>
</dbReference>
<keyword evidence="6" id="KW-0472">Membrane</keyword>
<dbReference type="PANTHER" id="PTHR47870">
    <property type="entry name" value="CYTOCHROME C-TYPE BIOGENESIS PROTEIN CCMH"/>
    <property type="match status" value="1"/>
</dbReference>